<name>A0A9P1C832_9DINO</name>
<gene>
    <name evidence="1" type="ORF">C1SCF055_LOCUS13834</name>
</gene>
<protein>
    <submittedName>
        <fullName evidence="1">Uncharacterized protein</fullName>
    </submittedName>
</protein>
<evidence type="ECO:0000313" key="1">
    <source>
        <dbReference type="EMBL" id="CAI3986485.1"/>
    </source>
</evidence>
<reference evidence="1" key="1">
    <citation type="submission" date="2022-10" db="EMBL/GenBank/DDBJ databases">
        <authorList>
            <person name="Chen Y."/>
            <person name="Dougan E. K."/>
            <person name="Chan C."/>
            <person name="Rhodes N."/>
            <person name="Thang M."/>
        </authorList>
    </citation>
    <scope>NUCLEOTIDE SEQUENCE</scope>
</reference>
<accession>A0A9P1C832</accession>
<keyword evidence="3" id="KW-1185">Reference proteome</keyword>
<dbReference type="EMBL" id="CAMXCT030001086">
    <property type="protein sequence ID" value="CAL4773797.1"/>
    <property type="molecule type" value="Genomic_DNA"/>
</dbReference>
<proteinExistence type="predicted"/>
<dbReference type="EMBL" id="CAMXCT010001086">
    <property type="protein sequence ID" value="CAI3986485.1"/>
    <property type="molecule type" value="Genomic_DNA"/>
</dbReference>
<comment type="caution">
    <text evidence="1">The sequence shown here is derived from an EMBL/GenBank/DDBJ whole genome shotgun (WGS) entry which is preliminary data.</text>
</comment>
<organism evidence="1">
    <name type="scientific">Cladocopium goreaui</name>
    <dbReference type="NCBI Taxonomy" id="2562237"/>
    <lineage>
        <taxon>Eukaryota</taxon>
        <taxon>Sar</taxon>
        <taxon>Alveolata</taxon>
        <taxon>Dinophyceae</taxon>
        <taxon>Suessiales</taxon>
        <taxon>Symbiodiniaceae</taxon>
        <taxon>Cladocopium</taxon>
    </lineage>
</organism>
<evidence type="ECO:0000313" key="3">
    <source>
        <dbReference type="Proteomes" id="UP001152797"/>
    </source>
</evidence>
<dbReference type="EMBL" id="CAMXCT020001086">
    <property type="protein sequence ID" value="CAL1139860.1"/>
    <property type="molecule type" value="Genomic_DNA"/>
</dbReference>
<dbReference type="Proteomes" id="UP001152797">
    <property type="component" value="Unassembled WGS sequence"/>
</dbReference>
<sequence>MGICLGVAMEHPDDEHAQMRAAVFVNMVLIRQAMHGCKTIMPENKLRDLQAANFIFHISLNWMASYSIQRRELLWKIRPKLHQLDHVVMDQAQRCNPLWVACYADEDYVGKIKKMAALAVPTGLEMQVLQRYCAFVCTRWRRQVLTN</sequence>
<evidence type="ECO:0000313" key="2">
    <source>
        <dbReference type="EMBL" id="CAL4773797.1"/>
    </source>
</evidence>
<reference evidence="2 3" key="2">
    <citation type="submission" date="2024-05" db="EMBL/GenBank/DDBJ databases">
        <authorList>
            <person name="Chen Y."/>
            <person name="Shah S."/>
            <person name="Dougan E. K."/>
            <person name="Thang M."/>
            <person name="Chan C."/>
        </authorList>
    </citation>
    <scope>NUCLEOTIDE SEQUENCE [LARGE SCALE GENOMIC DNA]</scope>
</reference>
<dbReference type="AlphaFoldDB" id="A0A9P1C832"/>